<feature type="region of interest" description="Disordered" evidence="1">
    <location>
        <begin position="1"/>
        <end position="21"/>
    </location>
</feature>
<protein>
    <submittedName>
        <fullName evidence="2">Uncharacterized protein</fullName>
    </submittedName>
</protein>
<dbReference type="AlphaFoldDB" id="A0A6S6M6Y6"/>
<evidence type="ECO:0000313" key="3">
    <source>
        <dbReference type="Proteomes" id="UP000515472"/>
    </source>
</evidence>
<evidence type="ECO:0000313" key="2">
    <source>
        <dbReference type="EMBL" id="BCG47155.1"/>
    </source>
</evidence>
<evidence type="ECO:0000256" key="1">
    <source>
        <dbReference type="SAM" id="MobiDB-lite"/>
    </source>
</evidence>
<gene>
    <name evidence="2" type="ORF">GEOBRER4_n1978</name>
</gene>
<dbReference type="Proteomes" id="UP000515472">
    <property type="component" value="Chromosome"/>
</dbReference>
<accession>A0A6S6M6Y6</accession>
<sequence length="297" mass="33413">MHQGFETAATEQPEAMTASDAADAVEIAEVAARFAQTVRSNSKRHRSLTPGQALTVLTKDLPDRVLKTLQSGLPFDDGYRDIKSIVTSSRQIFFYSLAHMSASDAEAKGRIEEMKHVIAEKIRRDSRLTIALTPLHTIYALWPDMRTVKICSILNEMHAQDCFGDIKSVSACSGALYLYCDRHITEKYAVLLARTAVNDTCTTIAHTVREESRIYPRPINVTAFTSRVFGIPPASLQPCIMRVLNHPEFSDIRKLVHPETKAVYLYSNQYLCEDQAFSVMNWMEERNPRPHAPLPGE</sequence>
<name>A0A6S6M6Y6_9BACT</name>
<organism evidence="2 3">
    <name type="scientific">Citrifermentans bremense</name>
    <dbReference type="NCBI Taxonomy" id="60035"/>
    <lineage>
        <taxon>Bacteria</taxon>
        <taxon>Pseudomonadati</taxon>
        <taxon>Thermodesulfobacteriota</taxon>
        <taxon>Desulfuromonadia</taxon>
        <taxon>Geobacterales</taxon>
        <taxon>Geobacteraceae</taxon>
        <taxon>Citrifermentans</taxon>
    </lineage>
</organism>
<keyword evidence="3" id="KW-1185">Reference proteome</keyword>
<reference evidence="2 3" key="1">
    <citation type="submission" date="2020-06" db="EMBL/GenBank/DDBJ databases">
        <title>Interaction of electrochemicaly active bacteria, Geobacter bremensis R4 on different carbon anode.</title>
        <authorList>
            <person name="Meng L."/>
            <person name="Yoshida N."/>
        </authorList>
    </citation>
    <scope>NUCLEOTIDE SEQUENCE [LARGE SCALE GENOMIC DNA]</scope>
    <source>
        <strain evidence="2 3">R4</strain>
    </source>
</reference>
<dbReference type="KEGG" id="gbn:GEOBRER4_19050"/>
<proteinExistence type="predicted"/>
<dbReference type="EMBL" id="AP023213">
    <property type="protein sequence ID" value="BCG47155.1"/>
    <property type="molecule type" value="Genomic_DNA"/>
</dbReference>